<evidence type="ECO:0000313" key="4">
    <source>
        <dbReference type="Proteomes" id="UP000078343"/>
    </source>
</evidence>
<evidence type="ECO:0000259" key="2">
    <source>
        <dbReference type="Pfam" id="PF07859"/>
    </source>
</evidence>
<feature type="domain" description="Alpha/beta hydrolase fold-3" evidence="2">
    <location>
        <begin position="88"/>
        <end position="297"/>
    </location>
</feature>
<dbReference type="InterPro" id="IPR013094">
    <property type="entry name" value="AB_hydrolase_3"/>
</dbReference>
<dbReference type="Pfam" id="PF07859">
    <property type="entry name" value="Abhydrolase_3"/>
    <property type="match status" value="1"/>
</dbReference>
<gene>
    <name evidence="3" type="ORF">AYL99_12106</name>
</gene>
<keyword evidence="4" id="KW-1185">Reference proteome</keyword>
<protein>
    <submittedName>
        <fullName evidence="3">Triacylglycerol lipase</fullName>
    </submittedName>
</protein>
<organism evidence="3 4">
    <name type="scientific">Fonsecaea erecta</name>
    <dbReference type="NCBI Taxonomy" id="1367422"/>
    <lineage>
        <taxon>Eukaryota</taxon>
        <taxon>Fungi</taxon>
        <taxon>Dikarya</taxon>
        <taxon>Ascomycota</taxon>
        <taxon>Pezizomycotina</taxon>
        <taxon>Eurotiomycetes</taxon>
        <taxon>Chaetothyriomycetidae</taxon>
        <taxon>Chaetothyriales</taxon>
        <taxon>Herpotrichiellaceae</taxon>
        <taxon>Fonsecaea</taxon>
    </lineage>
</organism>
<name>A0A178Z3Q0_9EURO</name>
<accession>A0A178Z3Q0</accession>
<dbReference type="InterPro" id="IPR029058">
    <property type="entry name" value="AB_hydrolase_fold"/>
</dbReference>
<dbReference type="Proteomes" id="UP000078343">
    <property type="component" value="Unassembled WGS sequence"/>
</dbReference>
<dbReference type="GeneID" id="30016271"/>
<proteinExistence type="predicted"/>
<reference evidence="3 4" key="1">
    <citation type="submission" date="2016-04" db="EMBL/GenBank/DDBJ databases">
        <title>Draft genome of Fonsecaea erecta CBS 125763.</title>
        <authorList>
            <person name="Weiss V.A."/>
            <person name="Vicente V.A."/>
            <person name="Raittz R.T."/>
            <person name="Moreno L.F."/>
            <person name="De Souza E.M."/>
            <person name="Pedrosa F.O."/>
            <person name="Steffens M.B."/>
            <person name="Faoro H."/>
            <person name="Tadra-Sfeir M.Z."/>
            <person name="Najafzadeh M.J."/>
            <person name="Felipe M.S."/>
            <person name="Teixeira M."/>
            <person name="Sun J."/>
            <person name="Xi L."/>
            <person name="Gomes R."/>
            <person name="De Azevedo C.M."/>
            <person name="Salgado C.G."/>
            <person name="Da Silva M.B."/>
            <person name="Nascimento M.F."/>
            <person name="Queiroz-Telles F."/>
            <person name="Attili D.S."/>
            <person name="Gorbushina A."/>
        </authorList>
    </citation>
    <scope>NUCLEOTIDE SEQUENCE [LARGE SCALE GENOMIC DNA]</scope>
    <source>
        <strain evidence="3 4">CBS 125763</strain>
    </source>
</reference>
<dbReference type="RefSeq" id="XP_018687082.1">
    <property type="nucleotide sequence ID" value="XM_018843587.1"/>
</dbReference>
<dbReference type="OrthoDB" id="433474at2759"/>
<comment type="caution">
    <text evidence="3">The sequence shown here is derived from an EMBL/GenBank/DDBJ whole genome shotgun (WGS) entry which is preliminary data.</text>
</comment>
<dbReference type="PANTHER" id="PTHR48081:SF8">
    <property type="entry name" value="ALPHA_BETA HYDROLASE FOLD-3 DOMAIN-CONTAINING PROTEIN-RELATED"/>
    <property type="match status" value="1"/>
</dbReference>
<dbReference type="AlphaFoldDB" id="A0A178Z3Q0"/>
<dbReference type="EMBL" id="LVYI01000036">
    <property type="protein sequence ID" value="OAP53715.1"/>
    <property type="molecule type" value="Genomic_DNA"/>
</dbReference>
<dbReference type="Gene3D" id="3.40.50.1820">
    <property type="entry name" value="alpha/beta hydrolase"/>
    <property type="match status" value="1"/>
</dbReference>
<dbReference type="STRING" id="1367422.A0A178Z3Q0"/>
<keyword evidence="1" id="KW-0378">Hydrolase</keyword>
<dbReference type="InterPro" id="IPR050300">
    <property type="entry name" value="GDXG_lipolytic_enzyme"/>
</dbReference>
<evidence type="ECO:0000256" key="1">
    <source>
        <dbReference type="ARBA" id="ARBA00022801"/>
    </source>
</evidence>
<dbReference type="SUPFAM" id="SSF53474">
    <property type="entry name" value="alpha/beta-Hydrolases"/>
    <property type="match status" value="1"/>
</dbReference>
<evidence type="ECO:0000313" key="3">
    <source>
        <dbReference type="EMBL" id="OAP53715.1"/>
    </source>
</evidence>
<dbReference type="PANTHER" id="PTHR48081">
    <property type="entry name" value="AB HYDROLASE SUPERFAMILY PROTEIN C4A8.06C"/>
    <property type="match status" value="1"/>
</dbReference>
<dbReference type="GO" id="GO:0016787">
    <property type="term" value="F:hydrolase activity"/>
    <property type="evidence" value="ECO:0007669"/>
    <property type="project" value="UniProtKB-KW"/>
</dbReference>
<sequence length="321" mass="34657">MPLSVDPEYYEAVAPLLPAVATLPKPGLHDVQTHRERGVAELGLLMSRVALAKDVDQSVHEVEAADEFKIPVYRFAAKTTRSALGPAILHCHGGGMILGSVAAFAPALASVVERTGVPVFSVEYRLAPEHQDTTLVDDCYAALVWLTQNAKQFNIDPARIAVMGESAGGGIAAGVALMARDQNLQPPLAKQILVYPMLDDRNMVADKAIEPYALWTNDDNVTGWTALLGSRAGKEDADVSQYAAPARAKSLARLPPTFIDVGGLDIFRDEDMTYATRLVAENIDVEFHLYPGVPHAFEFLAPETSVAQRAHANRLAAMQSF</sequence>